<gene>
    <name evidence="2" type="ORF">ABT58_09720</name>
</gene>
<organism evidence="2 3">
    <name type="scientific">Photobacterium aphoticum</name>
    <dbReference type="NCBI Taxonomy" id="754436"/>
    <lineage>
        <taxon>Bacteria</taxon>
        <taxon>Pseudomonadati</taxon>
        <taxon>Pseudomonadota</taxon>
        <taxon>Gammaproteobacteria</taxon>
        <taxon>Vibrionales</taxon>
        <taxon>Vibrionaceae</taxon>
        <taxon>Photobacterium</taxon>
    </lineage>
</organism>
<keyword evidence="3" id="KW-1185">Reference proteome</keyword>
<protein>
    <submittedName>
        <fullName evidence="2">Uncharacterized protein</fullName>
    </submittedName>
</protein>
<dbReference type="AlphaFoldDB" id="A0A0J1GMU1"/>
<evidence type="ECO:0000256" key="1">
    <source>
        <dbReference type="SAM" id="MobiDB-lite"/>
    </source>
</evidence>
<evidence type="ECO:0000313" key="2">
    <source>
        <dbReference type="EMBL" id="KLV01075.1"/>
    </source>
</evidence>
<evidence type="ECO:0000313" key="3">
    <source>
        <dbReference type="Proteomes" id="UP000036426"/>
    </source>
</evidence>
<proteinExistence type="predicted"/>
<sequence>MRYGLAVEKNRIAVELDKADLDAVTGLCAILPPCFFLSYSRSYKKQTINTYTMMPRFSLGDHDKKRDQRREEQVTESGSHCRM</sequence>
<reference evidence="2 3" key="1">
    <citation type="submission" date="2015-05" db="EMBL/GenBank/DDBJ databases">
        <title>Photobacterium galathea sp. nov.</title>
        <authorList>
            <person name="Machado H."/>
            <person name="Gram L."/>
        </authorList>
    </citation>
    <scope>NUCLEOTIDE SEQUENCE [LARGE SCALE GENOMIC DNA]</scope>
    <source>
        <strain evidence="2 3">DSM 25995</strain>
    </source>
</reference>
<comment type="caution">
    <text evidence="2">The sequence shown here is derived from an EMBL/GenBank/DDBJ whole genome shotgun (WGS) entry which is preliminary data.</text>
</comment>
<dbReference type="EMBL" id="LDOV01000017">
    <property type="protein sequence ID" value="KLV01075.1"/>
    <property type="molecule type" value="Genomic_DNA"/>
</dbReference>
<feature type="region of interest" description="Disordered" evidence="1">
    <location>
        <begin position="59"/>
        <end position="83"/>
    </location>
</feature>
<accession>A0A0J1GMU1</accession>
<name>A0A0J1GMU1_9GAMM</name>
<feature type="compositionally biased region" description="Basic and acidic residues" evidence="1">
    <location>
        <begin position="59"/>
        <end position="73"/>
    </location>
</feature>
<dbReference type="Proteomes" id="UP000036426">
    <property type="component" value="Unassembled WGS sequence"/>
</dbReference>